<evidence type="ECO:0000313" key="3">
    <source>
        <dbReference type="Proteomes" id="UP000284006"/>
    </source>
</evidence>
<dbReference type="SUPFAM" id="SSF53254">
    <property type="entry name" value="Phosphoglycerate mutase-like"/>
    <property type="match status" value="1"/>
</dbReference>
<keyword evidence="3" id="KW-1185">Reference proteome</keyword>
<accession>A0A418Y0S4</accession>
<dbReference type="InterPro" id="IPR013078">
    <property type="entry name" value="His_Pase_superF_clade-1"/>
</dbReference>
<sequence>MGQIYLIRHGQASFGSDNYDALSALGRQQGKVLGEWFAGQGQRFDRVVVGGMQRHRQTAAACMEGLGQSAPPEAAWQLEPGFDEYDHHEVLIRHRPEFDEPGAVQRFLATHENPKQAYQAIHEAAVGRWIGGDHDAQYGEPWPQFRSRCAGALQRLLESAGPSQNIAVFTSGGTIGCLCQGLLGLDDRHTAQLSWTFVNSAVTKIFYRPGKLALGYLNNYAHLEWWGQPGSVSYR</sequence>
<dbReference type="Gene3D" id="3.40.50.1240">
    <property type="entry name" value="Phosphoglycerate mutase-like"/>
    <property type="match status" value="1"/>
</dbReference>
<dbReference type="Pfam" id="PF00300">
    <property type="entry name" value="His_Phos_1"/>
    <property type="match status" value="1"/>
</dbReference>
<dbReference type="InterPro" id="IPR029033">
    <property type="entry name" value="His_PPase_superfam"/>
</dbReference>
<dbReference type="PANTHER" id="PTHR20935:SF0">
    <property type="entry name" value="SERINE_THREONINE-PROTEIN PHOSPHATASE PGAM5, MITOCHONDRIAL"/>
    <property type="match status" value="1"/>
</dbReference>
<dbReference type="PANTHER" id="PTHR20935">
    <property type="entry name" value="PHOSPHOGLYCERATE MUTASE-RELATED"/>
    <property type="match status" value="1"/>
</dbReference>
<dbReference type="AlphaFoldDB" id="A0A418Y0S4"/>
<protein>
    <submittedName>
        <fullName evidence="2">Histidine phosphatase family protein</fullName>
    </submittedName>
</protein>
<evidence type="ECO:0000313" key="2">
    <source>
        <dbReference type="EMBL" id="RJG18920.1"/>
    </source>
</evidence>
<dbReference type="GO" id="GO:0016787">
    <property type="term" value="F:hydrolase activity"/>
    <property type="evidence" value="ECO:0007669"/>
    <property type="project" value="UniProtKB-KW"/>
</dbReference>
<comment type="caution">
    <text evidence="2">The sequence shown here is derived from an EMBL/GenBank/DDBJ whole genome shotgun (WGS) entry which is preliminary data.</text>
</comment>
<dbReference type="SMART" id="SM00855">
    <property type="entry name" value="PGAM"/>
    <property type="match status" value="1"/>
</dbReference>
<evidence type="ECO:0000256" key="1">
    <source>
        <dbReference type="ARBA" id="ARBA00022801"/>
    </source>
</evidence>
<dbReference type="InterPro" id="IPR051021">
    <property type="entry name" value="Mito_Ser/Thr_phosphatase"/>
</dbReference>
<dbReference type="RefSeq" id="WP_119810556.1">
    <property type="nucleotide sequence ID" value="NZ_QYUP01000091.1"/>
</dbReference>
<name>A0A418Y0S4_9BURK</name>
<organism evidence="2 3">
    <name type="scientific">Massilia cavernae</name>
    <dbReference type="NCBI Taxonomy" id="2320864"/>
    <lineage>
        <taxon>Bacteria</taxon>
        <taxon>Pseudomonadati</taxon>
        <taxon>Pseudomonadota</taxon>
        <taxon>Betaproteobacteria</taxon>
        <taxon>Burkholderiales</taxon>
        <taxon>Oxalobacteraceae</taxon>
        <taxon>Telluria group</taxon>
        <taxon>Massilia</taxon>
    </lineage>
</organism>
<reference evidence="2 3" key="1">
    <citation type="submission" date="2018-09" db="EMBL/GenBank/DDBJ databases">
        <authorList>
            <person name="Zhu H."/>
        </authorList>
    </citation>
    <scope>NUCLEOTIDE SEQUENCE [LARGE SCALE GENOMIC DNA]</scope>
    <source>
        <strain evidence="2 3">K1S02-61</strain>
    </source>
</reference>
<dbReference type="CDD" id="cd07040">
    <property type="entry name" value="HP"/>
    <property type="match status" value="1"/>
</dbReference>
<gene>
    <name evidence="2" type="ORF">D3872_09565</name>
</gene>
<keyword evidence="1" id="KW-0378">Hydrolase</keyword>
<dbReference type="Proteomes" id="UP000284006">
    <property type="component" value="Unassembled WGS sequence"/>
</dbReference>
<dbReference type="EMBL" id="QYUP01000091">
    <property type="protein sequence ID" value="RJG18920.1"/>
    <property type="molecule type" value="Genomic_DNA"/>
</dbReference>
<dbReference type="OrthoDB" id="280692at2"/>
<proteinExistence type="predicted"/>